<sequence length="226" mass="24621">MTVAPPCHHHGPCGRRAARARLVLAAALLLLLTLPAAAHAWPAHYPAVAGNPANAGRIFQLPLEPSVYDPATRCSKRPKPGMTALVGWLESNVEGVSWGTYRCERWGKRSASLHAEGRAVDWHLDAASPADRREANRLIGLLLAPDKAGNPHALARRMGVEEIIWDCGYWGAGMEAHNRYSPCLTRTGKISRKVDKTTAHRDHIHIGLTLAGAAKRTSFWRAGPSY</sequence>
<keyword evidence="1" id="KW-0732">Signal</keyword>
<feature type="domain" description="ARB-07466-like C-terminal" evidence="2">
    <location>
        <begin position="79"/>
        <end position="172"/>
    </location>
</feature>
<dbReference type="Pfam" id="PF26571">
    <property type="entry name" value="VldE"/>
    <property type="match status" value="1"/>
</dbReference>
<proteinExistence type="predicted"/>
<accession>A0ABU4HTC2</accession>
<reference evidence="4" key="1">
    <citation type="submission" date="2023-07" db="EMBL/GenBank/DDBJ databases">
        <title>Conexibacter stalactiti sp. nov., isolated from stalactites in a lava cave and emended description of the genus Conexibacter.</title>
        <authorList>
            <person name="Lee S.D."/>
        </authorList>
    </citation>
    <scope>NUCLEOTIDE SEQUENCE [LARGE SCALE GENOMIC DNA]</scope>
    <source>
        <strain evidence="4">KCTC 39840</strain>
    </source>
</reference>
<evidence type="ECO:0000313" key="3">
    <source>
        <dbReference type="EMBL" id="MDW5595309.1"/>
    </source>
</evidence>
<gene>
    <name evidence="3" type="ORF">R7226_13255</name>
</gene>
<dbReference type="EMBL" id="JAWSTH010000030">
    <property type="protein sequence ID" value="MDW5595309.1"/>
    <property type="molecule type" value="Genomic_DNA"/>
</dbReference>
<evidence type="ECO:0000256" key="1">
    <source>
        <dbReference type="SAM" id="SignalP"/>
    </source>
</evidence>
<keyword evidence="4" id="KW-1185">Reference proteome</keyword>
<organism evidence="3 4">
    <name type="scientific">Conexibacter stalactiti</name>
    <dbReference type="NCBI Taxonomy" id="1940611"/>
    <lineage>
        <taxon>Bacteria</taxon>
        <taxon>Bacillati</taxon>
        <taxon>Actinomycetota</taxon>
        <taxon>Thermoleophilia</taxon>
        <taxon>Solirubrobacterales</taxon>
        <taxon>Conexibacteraceae</taxon>
        <taxon>Conexibacter</taxon>
    </lineage>
</organism>
<feature type="chain" id="PRO_5046079490" description="ARB-07466-like C-terminal domain-containing protein" evidence="1">
    <location>
        <begin position="41"/>
        <end position="226"/>
    </location>
</feature>
<dbReference type="RefSeq" id="WP_318597647.1">
    <property type="nucleotide sequence ID" value="NZ_JAWSTH010000030.1"/>
</dbReference>
<name>A0ABU4HTC2_9ACTN</name>
<dbReference type="Proteomes" id="UP001284601">
    <property type="component" value="Unassembled WGS sequence"/>
</dbReference>
<evidence type="ECO:0000313" key="4">
    <source>
        <dbReference type="Proteomes" id="UP001284601"/>
    </source>
</evidence>
<protein>
    <recommendedName>
        <fullName evidence="2">ARB-07466-like C-terminal domain-containing protein</fullName>
    </recommendedName>
</protein>
<comment type="caution">
    <text evidence="3">The sequence shown here is derived from an EMBL/GenBank/DDBJ whole genome shotgun (WGS) entry which is preliminary data.</text>
</comment>
<dbReference type="InterPro" id="IPR058593">
    <property type="entry name" value="ARB_07466-like_C"/>
</dbReference>
<evidence type="ECO:0000259" key="2">
    <source>
        <dbReference type="Pfam" id="PF26571"/>
    </source>
</evidence>
<feature type="signal peptide" evidence="1">
    <location>
        <begin position="1"/>
        <end position="40"/>
    </location>
</feature>